<feature type="compositionally biased region" description="Basic and acidic residues" evidence="1">
    <location>
        <begin position="73"/>
        <end position="83"/>
    </location>
</feature>
<evidence type="ECO:0000256" key="1">
    <source>
        <dbReference type="SAM" id="MobiDB-lite"/>
    </source>
</evidence>
<dbReference type="EMBL" id="DF977497">
    <property type="protein sequence ID" value="GAW26856.1"/>
    <property type="molecule type" value="Genomic_DNA"/>
</dbReference>
<evidence type="ECO:0000313" key="2">
    <source>
        <dbReference type="EMBL" id="GAW26856.1"/>
    </source>
</evidence>
<feature type="region of interest" description="Disordered" evidence="1">
    <location>
        <begin position="64"/>
        <end position="100"/>
    </location>
</feature>
<feature type="region of interest" description="Disordered" evidence="1">
    <location>
        <begin position="30"/>
        <end position="52"/>
    </location>
</feature>
<proteinExistence type="predicted"/>
<evidence type="ECO:0000313" key="3">
    <source>
        <dbReference type="Proteomes" id="UP000054516"/>
    </source>
</evidence>
<dbReference type="Proteomes" id="UP000054516">
    <property type="component" value="Unassembled WGS sequence"/>
</dbReference>
<organism evidence="2">
    <name type="scientific">Rosellinia necatrix</name>
    <name type="common">White root-rot fungus</name>
    <dbReference type="NCBI Taxonomy" id="77044"/>
    <lineage>
        <taxon>Eukaryota</taxon>
        <taxon>Fungi</taxon>
        <taxon>Dikarya</taxon>
        <taxon>Ascomycota</taxon>
        <taxon>Pezizomycotina</taxon>
        <taxon>Sordariomycetes</taxon>
        <taxon>Xylariomycetidae</taxon>
        <taxon>Xylariales</taxon>
        <taxon>Xylariaceae</taxon>
        <taxon>Rosellinia</taxon>
    </lineage>
</organism>
<feature type="compositionally biased region" description="Polar residues" evidence="1">
    <location>
        <begin position="91"/>
        <end position="100"/>
    </location>
</feature>
<gene>
    <name evidence="2" type="ORF">SAMD00023353_5200570</name>
</gene>
<reference evidence="2" key="1">
    <citation type="submission" date="2016-03" db="EMBL/GenBank/DDBJ databases">
        <title>Draft genome sequence of Rosellinia necatrix.</title>
        <authorList>
            <person name="Kanematsu S."/>
        </authorList>
    </citation>
    <scope>NUCLEOTIDE SEQUENCE [LARGE SCALE GENOMIC DNA]</scope>
    <source>
        <strain evidence="2">W97</strain>
    </source>
</reference>
<keyword evidence="3" id="KW-1185">Reference proteome</keyword>
<sequence length="100" mass="10905">MPAGRQRSSNWAASWDGILYQYGAVGRVGSGSAIPDPAQSNTSNESNKRLSRTPSALLANSAAYITRSHHAPRSRDLAPVRRLDGKKRKPNQSCTHTLYL</sequence>
<protein>
    <submittedName>
        <fullName evidence="2">Uncharacterized protein</fullName>
    </submittedName>
</protein>
<dbReference type="AlphaFoldDB" id="A0A1S8A9P7"/>
<accession>A0A1S8A9P7</accession>
<name>A0A1S8A9P7_ROSNE</name>